<evidence type="ECO:0000313" key="2">
    <source>
        <dbReference type="EMBL" id="KAK3939732.1"/>
    </source>
</evidence>
<feature type="signal peptide" evidence="1">
    <location>
        <begin position="1"/>
        <end position="21"/>
    </location>
</feature>
<protein>
    <recommendedName>
        <fullName evidence="4">Sexual development protein</fullName>
    </recommendedName>
</protein>
<proteinExistence type="predicted"/>
<evidence type="ECO:0000256" key="1">
    <source>
        <dbReference type="SAM" id="SignalP"/>
    </source>
</evidence>
<gene>
    <name evidence="2" type="ORF">QBC46DRAFT_387123</name>
</gene>
<reference evidence="3" key="1">
    <citation type="journal article" date="2023" name="Mol. Phylogenet. Evol.">
        <title>Genome-scale phylogeny and comparative genomics of the fungal order Sordariales.</title>
        <authorList>
            <person name="Hensen N."/>
            <person name="Bonometti L."/>
            <person name="Westerberg I."/>
            <person name="Brannstrom I.O."/>
            <person name="Guillou S."/>
            <person name="Cros-Aarteil S."/>
            <person name="Calhoun S."/>
            <person name="Haridas S."/>
            <person name="Kuo A."/>
            <person name="Mondo S."/>
            <person name="Pangilinan J."/>
            <person name="Riley R."/>
            <person name="LaButti K."/>
            <person name="Andreopoulos B."/>
            <person name="Lipzen A."/>
            <person name="Chen C."/>
            <person name="Yan M."/>
            <person name="Daum C."/>
            <person name="Ng V."/>
            <person name="Clum A."/>
            <person name="Steindorff A."/>
            <person name="Ohm R.A."/>
            <person name="Martin F."/>
            <person name="Silar P."/>
            <person name="Natvig D.O."/>
            <person name="Lalanne C."/>
            <person name="Gautier V."/>
            <person name="Ament-Velasquez S.L."/>
            <person name="Kruys A."/>
            <person name="Hutchinson M.I."/>
            <person name="Powell A.J."/>
            <person name="Barry K."/>
            <person name="Miller A.N."/>
            <person name="Grigoriev I.V."/>
            <person name="Debuchy R."/>
            <person name="Gladieux P."/>
            <person name="Hiltunen Thoren M."/>
            <person name="Johannesson H."/>
        </authorList>
    </citation>
    <scope>NUCLEOTIDE SEQUENCE [LARGE SCALE GENOMIC DNA]</scope>
    <source>
        <strain evidence="3">CBS 340.73</strain>
    </source>
</reference>
<dbReference type="Pfam" id="PF13668">
    <property type="entry name" value="Ferritin_2"/>
    <property type="match status" value="1"/>
</dbReference>
<organism evidence="2 3">
    <name type="scientific">Diplogelasinospora grovesii</name>
    <dbReference type="NCBI Taxonomy" id="303347"/>
    <lineage>
        <taxon>Eukaryota</taxon>
        <taxon>Fungi</taxon>
        <taxon>Dikarya</taxon>
        <taxon>Ascomycota</taxon>
        <taxon>Pezizomycotina</taxon>
        <taxon>Sordariomycetes</taxon>
        <taxon>Sordariomycetidae</taxon>
        <taxon>Sordariales</taxon>
        <taxon>Diplogelasinosporaceae</taxon>
        <taxon>Diplogelasinospora</taxon>
    </lineage>
</organism>
<accession>A0AAN6N9I8</accession>
<keyword evidence="1" id="KW-0732">Signal</keyword>
<dbReference type="Proteomes" id="UP001303473">
    <property type="component" value="Unassembled WGS sequence"/>
</dbReference>
<evidence type="ECO:0008006" key="4">
    <source>
        <dbReference type="Google" id="ProtNLM"/>
    </source>
</evidence>
<dbReference type="AlphaFoldDB" id="A0AAN6N9I8"/>
<evidence type="ECO:0000313" key="3">
    <source>
        <dbReference type="Proteomes" id="UP001303473"/>
    </source>
</evidence>
<feature type="chain" id="PRO_5042933001" description="Sexual development protein" evidence="1">
    <location>
        <begin position="22"/>
        <end position="377"/>
    </location>
</feature>
<sequence length="377" mass="39852">MRLVTAAALCSAAAFAGFSAAAPLIPRYDSPAAMGYPNPNDAQLKAIQNLADGTLSNAPPPPKLEPSSLTAFQLIAFNEEFEVAFFSSLIENITNSVPGFDLPSQEKKDELLDILETVLAQEELHAINAIKVLEHFNAFAPMPCQYRFPTTNVYDAIALAETFTAVVLGTLQDAAQLLATNGDAGPVRAVASVIGQEGEQEGFYRILLAKKPSEKPFLTTSTAPFAFSALQAFVVPGSCPFPLSKIDLPIFQPLAVLTGRDGADVGPSDQTLTFSANLTGVQPAKTYVGGNGNGLYITYLTGQNLPISEAITNVRWNGDTITFDAFFPFTANVMQGLSIAALTTGSNFATADDIPAATLAAPGLIQVNDKVKAWDAI</sequence>
<dbReference type="EMBL" id="MU853806">
    <property type="protein sequence ID" value="KAK3939732.1"/>
    <property type="molecule type" value="Genomic_DNA"/>
</dbReference>
<keyword evidence="3" id="KW-1185">Reference proteome</keyword>
<name>A0AAN6N9I8_9PEZI</name>
<comment type="caution">
    <text evidence="2">The sequence shown here is derived from an EMBL/GenBank/DDBJ whole genome shotgun (WGS) entry which is preliminary data.</text>
</comment>